<feature type="non-terminal residue" evidence="1">
    <location>
        <position position="1"/>
    </location>
</feature>
<evidence type="ECO:0000313" key="2">
    <source>
        <dbReference type="Proteomes" id="UP000309997"/>
    </source>
</evidence>
<protein>
    <submittedName>
        <fullName evidence="1">Uncharacterized protein</fullName>
    </submittedName>
</protein>
<keyword evidence="2" id="KW-1185">Reference proteome</keyword>
<dbReference type="Proteomes" id="UP000309997">
    <property type="component" value="Unassembled WGS sequence"/>
</dbReference>
<comment type="caution">
    <text evidence="1">The sequence shown here is derived from an EMBL/GenBank/DDBJ whole genome shotgun (WGS) entry which is preliminary data.</text>
</comment>
<name>A0ACC4BFI4_POPAL</name>
<gene>
    <name evidence="1" type="ORF">D5086_022373</name>
</gene>
<organism evidence="1 2">
    <name type="scientific">Populus alba</name>
    <name type="common">White poplar</name>
    <dbReference type="NCBI Taxonomy" id="43335"/>
    <lineage>
        <taxon>Eukaryota</taxon>
        <taxon>Viridiplantae</taxon>
        <taxon>Streptophyta</taxon>
        <taxon>Embryophyta</taxon>
        <taxon>Tracheophyta</taxon>
        <taxon>Spermatophyta</taxon>
        <taxon>Magnoliopsida</taxon>
        <taxon>eudicotyledons</taxon>
        <taxon>Gunneridae</taxon>
        <taxon>Pentapetalae</taxon>
        <taxon>rosids</taxon>
        <taxon>fabids</taxon>
        <taxon>Malpighiales</taxon>
        <taxon>Salicaceae</taxon>
        <taxon>Saliceae</taxon>
        <taxon>Populus</taxon>
    </lineage>
</organism>
<sequence>ELISCLNLQFTISKSKFSFVSLCSPCPPVHLVLGVLHDSDECSVYPCLSCK</sequence>
<proteinExistence type="predicted"/>
<accession>A0ACC4BFI4</accession>
<reference evidence="1 2" key="1">
    <citation type="journal article" date="2024" name="Plant Biotechnol. J.">
        <title>Genome and CRISPR/Cas9 system of a widespread forest tree (Populus alba) in the world.</title>
        <authorList>
            <person name="Liu Y.J."/>
            <person name="Jiang P.F."/>
            <person name="Han X.M."/>
            <person name="Li X.Y."/>
            <person name="Wang H.M."/>
            <person name="Wang Y.J."/>
            <person name="Wang X.X."/>
            <person name="Zeng Q.Y."/>
        </authorList>
    </citation>
    <scope>NUCLEOTIDE SEQUENCE [LARGE SCALE GENOMIC DNA]</scope>
    <source>
        <strain evidence="2">cv. PAL-ZL1</strain>
    </source>
</reference>
<dbReference type="EMBL" id="RCHU02000011">
    <property type="protein sequence ID" value="KAL3577090.1"/>
    <property type="molecule type" value="Genomic_DNA"/>
</dbReference>
<evidence type="ECO:0000313" key="1">
    <source>
        <dbReference type="EMBL" id="KAL3577090.1"/>
    </source>
</evidence>